<feature type="region of interest" description="Disordered" evidence="1">
    <location>
        <begin position="1"/>
        <end position="23"/>
    </location>
</feature>
<evidence type="ECO:0000313" key="3">
    <source>
        <dbReference type="EMBL" id="CAE0582981.1"/>
    </source>
</evidence>
<protein>
    <recommendedName>
        <fullName evidence="2">Aldehyde dehydrogenase domain-containing protein</fullName>
    </recommendedName>
</protein>
<proteinExistence type="predicted"/>
<dbReference type="Gene3D" id="3.40.309.10">
    <property type="entry name" value="Aldehyde Dehydrogenase, Chain A, domain 2"/>
    <property type="match status" value="1"/>
</dbReference>
<feature type="domain" description="Aldehyde dehydrogenase" evidence="2">
    <location>
        <begin position="219"/>
        <end position="499"/>
    </location>
</feature>
<evidence type="ECO:0000259" key="2">
    <source>
        <dbReference type="Pfam" id="PF00171"/>
    </source>
</evidence>
<dbReference type="InterPro" id="IPR015590">
    <property type="entry name" value="Aldehyde_DH_dom"/>
</dbReference>
<organism evidence="3">
    <name type="scientific">Emiliania huxleyi</name>
    <name type="common">Coccolithophore</name>
    <name type="synonym">Pontosphaera huxleyi</name>
    <dbReference type="NCBI Taxonomy" id="2903"/>
    <lineage>
        <taxon>Eukaryota</taxon>
        <taxon>Haptista</taxon>
        <taxon>Haptophyta</taxon>
        <taxon>Prymnesiophyceae</taxon>
        <taxon>Isochrysidales</taxon>
        <taxon>Noelaerhabdaceae</taxon>
        <taxon>Emiliania</taxon>
    </lineage>
</organism>
<dbReference type="EMBL" id="HBIR01048236">
    <property type="protein sequence ID" value="CAE0582981.1"/>
    <property type="molecule type" value="Transcribed_RNA"/>
</dbReference>
<dbReference type="SUPFAM" id="SSF53720">
    <property type="entry name" value="ALDH-like"/>
    <property type="match status" value="1"/>
</dbReference>
<dbReference type="InterPro" id="IPR016163">
    <property type="entry name" value="Ald_DH_C"/>
</dbReference>
<accession>A0A7S3WXJ9</accession>
<dbReference type="InterPro" id="IPR016161">
    <property type="entry name" value="Ald_DH/histidinol_DH"/>
</dbReference>
<gene>
    <name evidence="3" type="ORF">EHUX00137_LOCUS37689</name>
</gene>
<dbReference type="Gene3D" id="3.40.605.10">
    <property type="entry name" value="Aldehyde Dehydrogenase, Chain A, domain 1"/>
    <property type="match status" value="1"/>
</dbReference>
<name>A0A7S3WXJ9_EMIHU</name>
<dbReference type="InterPro" id="IPR016162">
    <property type="entry name" value="Ald_DH_N"/>
</dbReference>
<dbReference type="GO" id="GO:0016620">
    <property type="term" value="F:oxidoreductase activity, acting on the aldehyde or oxo group of donors, NAD or NADP as acceptor"/>
    <property type="evidence" value="ECO:0007669"/>
    <property type="project" value="InterPro"/>
</dbReference>
<reference evidence="3" key="1">
    <citation type="submission" date="2021-01" db="EMBL/GenBank/DDBJ databases">
        <authorList>
            <person name="Corre E."/>
            <person name="Pelletier E."/>
            <person name="Niang G."/>
            <person name="Scheremetjew M."/>
            <person name="Finn R."/>
            <person name="Kale V."/>
            <person name="Holt S."/>
            <person name="Cochrane G."/>
            <person name="Meng A."/>
            <person name="Brown T."/>
            <person name="Cohen L."/>
        </authorList>
    </citation>
    <scope>NUCLEOTIDE SEQUENCE</scope>
    <source>
        <strain evidence="3">379</strain>
    </source>
</reference>
<dbReference type="AlphaFoldDB" id="A0A7S3WXJ9"/>
<sequence length="592" mass="62508">MGSALSSQRESQRISEPAELTADGLPEQISQSIAVLAETAGEWHAMPDEERAAVVRECRARLATLPMDWVADNMRCLGLDPSQRDAYNTAGFDPFLFVATAAARMDKLADGLEGKLSATVERQLPEEGPCVYQMGMLGSGAPGVELELWAAAEGGEPEPSSADAAGVGVVLGAGNQNFLTLVDVLELAAVHKKAVLLKHHPLRHFMTAPFQHILDPLAEAGAFAQCTDAQLGRAHAALLTHPAVTHVHMTGSGATHDRVRAALAETGRTDSVLFTSELGCVTPWIVCPGTANEGQWEDAQIEAHAQMLAAAVKSSCSMNCLSPKLLVLPDEAVWPQRPEFLAALRAQLASMPQPPPYYPGAHQRYAAFQNEYPEAETIEAPPSQPEGLESAAYESLGQDISPLHTLLVDAGVLGDKAANTYAIQTEAFAPVLAVATAACEGPVDFPRAAARAVNEHVFGTLSCNVIWPDERSAALDEMVRLLEYGCVSVNCWAALSYSNALGVWGGAPGSYQPAAPMSGLGFVGNAARVPSVQKAVVLSAFENKSVVMGKPMPLIVAESLTALVGGDRLAPLKIMGILLRRGFGLLPPSLPA</sequence>
<evidence type="ECO:0000256" key="1">
    <source>
        <dbReference type="SAM" id="MobiDB-lite"/>
    </source>
</evidence>
<dbReference type="Pfam" id="PF00171">
    <property type="entry name" value="Aldedh"/>
    <property type="match status" value="1"/>
</dbReference>